<dbReference type="Proteomes" id="UP000053317">
    <property type="component" value="Unassembled WGS sequence"/>
</dbReference>
<keyword evidence="4" id="KW-1185">Reference proteome</keyword>
<accession>A0A0G2GBS8</accession>
<keyword evidence="2" id="KW-0482">Metalloprotease</keyword>
<comment type="similarity">
    <text evidence="2">Belongs to the metallo-dependent hydrolases superfamily. Peptidase M19 family.</text>
</comment>
<proteinExistence type="inferred from homology"/>
<dbReference type="Pfam" id="PF01244">
    <property type="entry name" value="Peptidase_M19"/>
    <property type="match status" value="1"/>
</dbReference>
<dbReference type="CDD" id="cd01301">
    <property type="entry name" value="rDP_like"/>
    <property type="match status" value="1"/>
</dbReference>
<evidence type="ECO:0000256" key="1">
    <source>
        <dbReference type="ARBA" id="ARBA00022997"/>
    </source>
</evidence>
<evidence type="ECO:0000313" key="4">
    <source>
        <dbReference type="Proteomes" id="UP000053317"/>
    </source>
</evidence>
<feature type="chain" id="PRO_5005117819" description="Dipeptidase" evidence="2">
    <location>
        <begin position="22"/>
        <end position="381"/>
    </location>
</feature>
<dbReference type="OrthoDB" id="445695at2759"/>
<comment type="caution">
    <text evidence="3">The sequence shown here is derived from an EMBL/GenBank/DDBJ whole genome shotgun (WGS) entry which is preliminary data.</text>
</comment>
<sequence>MKLHGIALLATACITFKRAVGDEDPYLQRAIALMEESPLIDTHVDLPQILRSLSPEFNTPTNALRDSLEMLDLIQNMIKQHPEHLRYAHSSDDARSAFNDGKIASFLGMEGTHLLGNSLGALRIFAQMGVRYLTLTHTCHSAFASSNGAGGPMEPAHEGNGLTDLGKELVHELNRLGVMVDLSHTSDATAKQAIALSKAPVVWTHSGARALWDHPRNIPDDILNLIGDEPGKNKGVIQSVFYPPFIGPPESANVSRVADHIEHIARIVGKKHVGIGSDFDGMYSSVEGLEDASKYPNLVAELLSRGWSEEEMKDVMGGNLMRVMDEVDSTRESLRESLPSSAIWEKRQDLPARHWGGPGDAYFPYEVRNAVAQMIVQHDEL</sequence>
<name>A0A0G2GBS8_PHACM</name>
<dbReference type="PROSITE" id="PS51365">
    <property type="entry name" value="RENAL_DIPEPTIDASE_2"/>
    <property type="match status" value="1"/>
</dbReference>
<organism evidence="3 4">
    <name type="scientific">Phaeomoniella chlamydospora</name>
    <name type="common">Phaeoacremonium chlamydosporum</name>
    <dbReference type="NCBI Taxonomy" id="158046"/>
    <lineage>
        <taxon>Eukaryota</taxon>
        <taxon>Fungi</taxon>
        <taxon>Dikarya</taxon>
        <taxon>Ascomycota</taxon>
        <taxon>Pezizomycotina</taxon>
        <taxon>Eurotiomycetes</taxon>
        <taxon>Chaetothyriomycetidae</taxon>
        <taxon>Phaeomoniellales</taxon>
        <taxon>Phaeomoniellaceae</taxon>
        <taxon>Phaeomoniella</taxon>
    </lineage>
</organism>
<dbReference type="EC" id="3.4.13.19" evidence="2"/>
<evidence type="ECO:0000313" key="3">
    <source>
        <dbReference type="EMBL" id="KKY21088.1"/>
    </source>
</evidence>
<keyword evidence="2" id="KW-0479">Metal-binding</keyword>
<keyword evidence="2" id="KW-0645">Protease</keyword>
<dbReference type="AlphaFoldDB" id="A0A0G2GBS8"/>
<evidence type="ECO:0000256" key="2">
    <source>
        <dbReference type="RuleBase" id="RU341113"/>
    </source>
</evidence>
<protein>
    <recommendedName>
        <fullName evidence="2">Dipeptidase</fullName>
        <ecNumber evidence="2">3.4.13.19</ecNumber>
    </recommendedName>
</protein>
<reference evidence="3 4" key="2">
    <citation type="submission" date="2015-05" db="EMBL/GenBank/DDBJ databases">
        <authorList>
            <person name="Morales-Cruz A."/>
            <person name="Amrine K.C."/>
            <person name="Cantu D."/>
        </authorList>
    </citation>
    <scope>NUCLEOTIDE SEQUENCE [LARGE SCALE GENOMIC DNA]</scope>
    <source>
        <strain evidence="3">UCRPC4</strain>
    </source>
</reference>
<comment type="catalytic activity">
    <reaction evidence="2">
        <text>an L-aminoacyl-L-amino acid + H2O = 2 an L-alpha-amino acid</text>
        <dbReference type="Rhea" id="RHEA:48940"/>
        <dbReference type="ChEBI" id="CHEBI:15377"/>
        <dbReference type="ChEBI" id="CHEBI:59869"/>
        <dbReference type="ChEBI" id="CHEBI:77460"/>
        <dbReference type="EC" id="3.4.13.19"/>
    </reaction>
</comment>
<dbReference type="EMBL" id="LCWF01000088">
    <property type="protein sequence ID" value="KKY21088.1"/>
    <property type="molecule type" value="Genomic_DNA"/>
</dbReference>
<keyword evidence="2" id="KW-0732">Signal</keyword>
<dbReference type="InterPro" id="IPR008257">
    <property type="entry name" value="Pept_M19"/>
</dbReference>
<dbReference type="PANTHER" id="PTHR10443">
    <property type="entry name" value="MICROSOMAL DIPEPTIDASE"/>
    <property type="match status" value="1"/>
</dbReference>
<dbReference type="GO" id="GO:0070573">
    <property type="term" value="F:metallodipeptidase activity"/>
    <property type="evidence" value="ECO:0007669"/>
    <property type="project" value="InterPro"/>
</dbReference>
<keyword evidence="2" id="KW-0378">Hydrolase</keyword>
<dbReference type="InterPro" id="IPR032466">
    <property type="entry name" value="Metal_Hydrolase"/>
</dbReference>
<dbReference type="SUPFAM" id="SSF51556">
    <property type="entry name" value="Metallo-dependent hydrolases"/>
    <property type="match status" value="1"/>
</dbReference>
<dbReference type="Gene3D" id="3.20.20.140">
    <property type="entry name" value="Metal-dependent hydrolases"/>
    <property type="match status" value="1"/>
</dbReference>
<keyword evidence="2" id="KW-0862">Zinc</keyword>
<keyword evidence="1 2" id="KW-0224">Dipeptidase</keyword>
<comment type="cofactor">
    <cofactor evidence="2">
        <name>Zn(2+)</name>
        <dbReference type="ChEBI" id="CHEBI:29105"/>
    </cofactor>
</comment>
<gene>
    <name evidence="3" type="ORF">UCRPC4_g03883</name>
</gene>
<dbReference type="GO" id="GO:0046872">
    <property type="term" value="F:metal ion binding"/>
    <property type="evidence" value="ECO:0007669"/>
    <property type="project" value="UniProtKB-UniRule"/>
</dbReference>
<dbReference type="PANTHER" id="PTHR10443:SF12">
    <property type="entry name" value="DIPEPTIDASE"/>
    <property type="match status" value="1"/>
</dbReference>
<dbReference type="GO" id="GO:0006508">
    <property type="term" value="P:proteolysis"/>
    <property type="evidence" value="ECO:0007669"/>
    <property type="project" value="UniProtKB-KW"/>
</dbReference>
<reference evidence="3 4" key="1">
    <citation type="submission" date="2015-05" db="EMBL/GenBank/DDBJ databases">
        <title>Distinctive expansion of gene families associated with plant cell wall degradation and secondary metabolism in the genomes of grapevine trunk pathogens.</title>
        <authorList>
            <person name="Lawrence D.P."/>
            <person name="Travadon R."/>
            <person name="Rolshausen P.E."/>
            <person name="Baumgartner K."/>
        </authorList>
    </citation>
    <scope>NUCLEOTIDE SEQUENCE [LARGE SCALE GENOMIC DNA]</scope>
    <source>
        <strain evidence="3">UCRPC4</strain>
    </source>
</reference>
<feature type="signal peptide" evidence="2">
    <location>
        <begin position="1"/>
        <end position="21"/>
    </location>
</feature>